<organism evidence="1 2">
    <name type="scientific">Sporofaciens musculi</name>
    <dbReference type="NCBI Taxonomy" id="2681861"/>
    <lineage>
        <taxon>Bacteria</taxon>
        <taxon>Bacillati</taxon>
        <taxon>Bacillota</taxon>
        <taxon>Clostridia</taxon>
        <taxon>Lachnospirales</taxon>
        <taxon>Lachnospiraceae</taxon>
        <taxon>Sporofaciens</taxon>
    </lineage>
</organism>
<evidence type="ECO:0000313" key="2">
    <source>
        <dbReference type="Proteomes" id="UP000460412"/>
    </source>
</evidence>
<name>A0A7X3MIH7_9FIRM</name>
<comment type="caution">
    <text evidence="1">The sequence shown here is derived from an EMBL/GenBank/DDBJ whole genome shotgun (WGS) entry which is preliminary data.</text>
</comment>
<sequence length="148" mass="17473">MQIKNKLFILSDSLNPDIYINIIVSSVRQFKVKEVELIHILDEDNESENKLSMSSKILKQFELILEGKYNLYNNVTGTYTVEELEGYNDDIYNFYKKSYDVFAKHVNENNVTLNEFFYIIKKIKNSTDFLFDITGLKKICLPILFLYL</sequence>
<dbReference type="RefSeq" id="WP_159751989.1">
    <property type="nucleotide sequence ID" value="NZ_WUQX01000001.1"/>
</dbReference>
<protein>
    <submittedName>
        <fullName evidence="1">Uncharacterized protein</fullName>
    </submittedName>
</protein>
<proteinExistence type="predicted"/>
<accession>A0A7X3MIH7</accession>
<evidence type="ECO:0000313" key="1">
    <source>
        <dbReference type="EMBL" id="MXP76949.1"/>
    </source>
</evidence>
<dbReference type="AlphaFoldDB" id="A0A7X3MIH7"/>
<keyword evidence="2" id="KW-1185">Reference proteome</keyword>
<gene>
    <name evidence="1" type="ORF">GN277_16635</name>
</gene>
<dbReference type="EMBL" id="WUQX01000001">
    <property type="protein sequence ID" value="MXP76949.1"/>
    <property type="molecule type" value="Genomic_DNA"/>
</dbReference>
<dbReference type="Proteomes" id="UP000460412">
    <property type="component" value="Unassembled WGS sequence"/>
</dbReference>
<reference evidence="1 2" key="1">
    <citation type="submission" date="2019-12" db="EMBL/GenBank/DDBJ databases">
        <title>Sporaefaciens musculi gen. nov., sp. nov., a novel bacterium isolated from the caecum of an obese mouse.</title>
        <authorList>
            <person name="Rasmussen T.S."/>
            <person name="Streidl T."/>
            <person name="Hitch T.C.A."/>
            <person name="Wortmann E."/>
            <person name="Deptula P."/>
            <person name="Hansen M."/>
            <person name="Nielsen D.S."/>
            <person name="Clavel T."/>
            <person name="Vogensen F.K."/>
        </authorList>
    </citation>
    <scope>NUCLEOTIDE SEQUENCE [LARGE SCALE GENOMIC DNA]</scope>
    <source>
        <strain evidence="1 2">WCA-9-b2</strain>
    </source>
</reference>